<reference evidence="2" key="1">
    <citation type="submission" date="2014-09" db="EMBL/GenBank/DDBJ databases">
        <title>Genome sequence of the luminous mushroom Mycena chlorophos for searching fungal bioluminescence genes.</title>
        <authorList>
            <person name="Tanaka Y."/>
            <person name="Kasuga D."/>
            <person name="Oba Y."/>
            <person name="Hase S."/>
            <person name="Sato K."/>
            <person name="Oba Y."/>
            <person name="Sakakibara Y."/>
        </authorList>
    </citation>
    <scope>NUCLEOTIDE SEQUENCE</scope>
</reference>
<protein>
    <submittedName>
        <fullName evidence="2">Uncharacterized protein</fullName>
    </submittedName>
</protein>
<dbReference type="PANTHER" id="PTHR31912:SF34">
    <property type="entry name" value="NOTOCHORD-RELATED PROTEIN"/>
    <property type="match status" value="1"/>
</dbReference>
<feature type="region of interest" description="Disordered" evidence="1">
    <location>
        <begin position="34"/>
        <end position="53"/>
    </location>
</feature>
<keyword evidence="3" id="KW-1185">Reference proteome</keyword>
<dbReference type="EMBL" id="DF841453">
    <property type="protein sequence ID" value="GAT45532.1"/>
    <property type="molecule type" value="Genomic_DNA"/>
</dbReference>
<gene>
    <name evidence="2" type="ORF">MCHLO_03103</name>
</gene>
<feature type="region of interest" description="Disordered" evidence="1">
    <location>
        <begin position="543"/>
        <end position="568"/>
    </location>
</feature>
<evidence type="ECO:0000313" key="3">
    <source>
        <dbReference type="Proteomes" id="UP000815677"/>
    </source>
</evidence>
<dbReference type="Proteomes" id="UP000815677">
    <property type="component" value="Unassembled WGS sequence"/>
</dbReference>
<feature type="compositionally biased region" description="Polar residues" evidence="1">
    <location>
        <begin position="543"/>
        <end position="557"/>
    </location>
</feature>
<dbReference type="PANTHER" id="PTHR31912">
    <property type="entry name" value="IP13529P"/>
    <property type="match status" value="1"/>
</dbReference>
<name>A0ABQ0L4V5_MYCCL</name>
<proteinExistence type="predicted"/>
<organism evidence="2 3">
    <name type="scientific">Mycena chlorophos</name>
    <name type="common">Agaric fungus</name>
    <name type="synonym">Agaricus chlorophos</name>
    <dbReference type="NCBI Taxonomy" id="658473"/>
    <lineage>
        <taxon>Eukaryota</taxon>
        <taxon>Fungi</taxon>
        <taxon>Dikarya</taxon>
        <taxon>Basidiomycota</taxon>
        <taxon>Agaricomycotina</taxon>
        <taxon>Agaricomycetes</taxon>
        <taxon>Agaricomycetidae</taxon>
        <taxon>Agaricales</taxon>
        <taxon>Marasmiineae</taxon>
        <taxon>Mycenaceae</taxon>
        <taxon>Mycena</taxon>
    </lineage>
</organism>
<sequence>MPPKRKDIPGYKVSPHNPDKFVCQVCSEAAPPGKEIARASTGPHLGTKEHRDAVNELERRRTQLALVQAQRQRDRRDGPQRAAHVELVPAPVVVPPREQAPPMMGEDEFWDDFDHDSSMLQMPDPEPTAEMANAQERARIQADLDAAETWNEAELGYALGASREEVLDENERREDEREVEALLDGLSFDEICEDDATEGQEWYPYPSKVMFLLNAADNLPRLRISEAQMKLFLYILKECGVAKVPNITSLRRFQKSLRAGSSGVATTECKSVRGNVFHINDIGKIISNDWTNPQVRSHIRVYPEIPPNGVISEMWHAEKWRKTMDRRKLSPMYAASDQQHYYVDEVAQLKSGKLIVPVRWVTQGGLHNVFADAYEVTFDEEKRATIVDSSTVLVTAADLRRNLLSLTHHNLVPAWSEATRKSRLDQRMPHPKRAIANGRPFYVSLIIFFNDDVSGNRSKSWNKHWVEYFTHASLPRSFHHQEAHIHFVSASPHASIPEQFNEVKHIISATEAQPLIVWDPQTRTETALELGVFADASDNPMQSEVCSHRGSQSNFANRKSEVGGTQAEKRSDVRYHNLFSPGEPRTWNSVLTTVSQHLLWACWGMSTTIEDDKTDTGIADPYAQFWIDKLLGDFKSKCAVARQTAPERSIEDIELEVGAELQEWLETQYGVVFNPFFMLKGFDPTQDTPVEILHTILLGIVKYIWFYSYNLWNPPKKLLYSQRLQASAISGLNIPPIRAAYIMQYAGSLIGRQLKTVIQTSIFHVRDLVSAEHFATWKAVGQLAALLWVPEIDNMTVYRQDLTVAVANVLDAFSALDPSKMITKFKLQLLPHIPLDAERFGPLVGVATENFEAFNAVFRAASIHSNHQAPSRDIALQLAAQEATRHQLFGGYWFDSKSQSWVRAGPGVREFIARDTSLQRMLGFNPSVDPLPGRPLPSLKSFRLNPFQAKSSLPRCRSARPANLEKSVLKSD</sequence>
<accession>A0ABQ0L4V5</accession>
<evidence type="ECO:0000313" key="2">
    <source>
        <dbReference type="EMBL" id="GAT45532.1"/>
    </source>
</evidence>
<evidence type="ECO:0000256" key="1">
    <source>
        <dbReference type="SAM" id="MobiDB-lite"/>
    </source>
</evidence>